<sequence length="52" mass="5934">MGAKEVVQPEFEAALELSRHLLTTLGEQESHIRNVITNIRTDRYRSIRPIGS</sequence>
<dbReference type="Gene3D" id="3.40.50.720">
    <property type="entry name" value="NAD(P)-binding Rossmann-like Domain"/>
    <property type="match status" value="1"/>
</dbReference>
<evidence type="ECO:0000313" key="2">
    <source>
        <dbReference type="Proteomes" id="UP000271624"/>
    </source>
</evidence>
<comment type="caution">
    <text evidence="1">The sequence shown here is derived from an EMBL/GenBank/DDBJ whole genome shotgun (WGS) entry which is preliminary data.</text>
</comment>
<dbReference type="Proteomes" id="UP000271624">
    <property type="component" value="Unassembled WGS sequence"/>
</dbReference>
<organism evidence="1 2">
    <name type="scientific">Dulcicalothrix desertica PCC 7102</name>
    <dbReference type="NCBI Taxonomy" id="232991"/>
    <lineage>
        <taxon>Bacteria</taxon>
        <taxon>Bacillati</taxon>
        <taxon>Cyanobacteriota</taxon>
        <taxon>Cyanophyceae</taxon>
        <taxon>Nostocales</taxon>
        <taxon>Calotrichaceae</taxon>
        <taxon>Dulcicalothrix</taxon>
    </lineage>
</organism>
<evidence type="ECO:0000313" key="1">
    <source>
        <dbReference type="EMBL" id="RUT09609.1"/>
    </source>
</evidence>
<name>A0A3S1CU75_9CYAN</name>
<reference evidence="1" key="1">
    <citation type="submission" date="2018-12" db="EMBL/GenBank/DDBJ databases">
        <authorList>
            <person name="Will S."/>
            <person name="Neumann-Schaal M."/>
            <person name="Henke P."/>
        </authorList>
    </citation>
    <scope>NUCLEOTIDE SEQUENCE</scope>
    <source>
        <strain evidence="1">PCC 7102</strain>
    </source>
</reference>
<protein>
    <submittedName>
        <fullName evidence="1">Uncharacterized protein</fullName>
    </submittedName>
</protein>
<gene>
    <name evidence="1" type="ORF">DSM106972_001030</name>
</gene>
<dbReference type="AlphaFoldDB" id="A0A3S1CU75"/>
<dbReference type="EMBL" id="RSCL01000001">
    <property type="protein sequence ID" value="RUT09609.1"/>
    <property type="molecule type" value="Genomic_DNA"/>
</dbReference>
<accession>A0A3S1CU75</accession>
<keyword evidence="2" id="KW-1185">Reference proteome</keyword>
<reference evidence="1" key="2">
    <citation type="journal article" date="2019" name="Genome Biol. Evol.">
        <title>Day and night: Metabolic profiles and evolutionary relationships of six axenic non-marine cyanobacteria.</title>
        <authorList>
            <person name="Will S.E."/>
            <person name="Henke P."/>
            <person name="Boedeker C."/>
            <person name="Huang S."/>
            <person name="Brinkmann H."/>
            <person name="Rohde M."/>
            <person name="Jarek M."/>
            <person name="Friedl T."/>
            <person name="Seufert S."/>
            <person name="Schumacher M."/>
            <person name="Overmann J."/>
            <person name="Neumann-Schaal M."/>
            <person name="Petersen J."/>
        </authorList>
    </citation>
    <scope>NUCLEOTIDE SEQUENCE [LARGE SCALE GENOMIC DNA]</scope>
    <source>
        <strain evidence="1">PCC 7102</strain>
    </source>
</reference>
<proteinExistence type="predicted"/>